<gene>
    <name evidence="1" type="ORF">NCTC9381_03657</name>
</gene>
<dbReference type="Proteomes" id="UP000254640">
    <property type="component" value="Unassembled WGS sequence"/>
</dbReference>
<dbReference type="AlphaFoldDB" id="A0A379AIS1"/>
<proteinExistence type="predicted"/>
<evidence type="ECO:0000313" key="2">
    <source>
        <dbReference type="Proteomes" id="UP000254640"/>
    </source>
</evidence>
<dbReference type="EMBL" id="UGSO01000001">
    <property type="protein sequence ID" value="SUB17727.1"/>
    <property type="molecule type" value="Genomic_DNA"/>
</dbReference>
<reference evidence="1 2" key="1">
    <citation type="submission" date="2018-06" db="EMBL/GenBank/DDBJ databases">
        <authorList>
            <consortium name="Pathogen Informatics"/>
            <person name="Doyle S."/>
        </authorList>
    </citation>
    <scope>NUCLEOTIDE SEQUENCE [LARGE SCALE GENOMIC DNA]</scope>
    <source>
        <strain evidence="1 2">NCTC9381</strain>
    </source>
</reference>
<accession>A0A379AIS1</accession>
<sequence length="97" mass="11449">MDKKLFERLKESMTQMNEIAEGSREPFRENTVTAVKVKAKQKSLQKMNQPQDRNKTKFWHRLKPVDLFSPDFSHPQLNRTLVRFFYAVTCGKGNCSR</sequence>
<name>A0A379AIS1_ENTAG</name>
<evidence type="ECO:0000313" key="1">
    <source>
        <dbReference type="EMBL" id="SUB17727.1"/>
    </source>
</evidence>
<keyword evidence="2" id="KW-1185">Reference proteome</keyword>
<protein>
    <submittedName>
        <fullName evidence="1">Uncharacterized protein</fullName>
    </submittedName>
</protein>
<organism evidence="1 2">
    <name type="scientific">Enterobacter agglomerans</name>
    <name type="common">Erwinia herbicola</name>
    <name type="synonym">Pantoea agglomerans</name>
    <dbReference type="NCBI Taxonomy" id="549"/>
    <lineage>
        <taxon>Bacteria</taxon>
        <taxon>Pseudomonadati</taxon>
        <taxon>Pseudomonadota</taxon>
        <taxon>Gammaproteobacteria</taxon>
        <taxon>Enterobacterales</taxon>
        <taxon>Erwiniaceae</taxon>
        <taxon>Pantoea</taxon>
        <taxon>Pantoea agglomerans group</taxon>
    </lineage>
</organism>